<feature type="region of interest" description="Disordered" evidence="1">
    <location>
        <begin position="216"/>
        <end position="256"/>
    </location>
</feature>
<reference evidence="2" key="1">
    <citation type="submission" date="2021-01" db="EMBL/GenBank/DDBJ databases">
        <authorList>
            <person name="Corre E."/>
            <person name="Pelletier E."/>
            <person name="Niang G."/>
            <person name="Scheremetjew M."/>
            <person name="Finn R."/>
            <person name="Kale V."/>
            <person name="Holt S."/>
            <person name="Cochrane G."/>
            <person name="Meng A."/>
            <person name="Brown T."/>
            <person name="Cohen L."/>
        </authorList>
    </citation>
    <scope>NUCLEOTIDE SEQUENCE</scope>
    <source>
        <strain evidence="2">CCMP281</strain>
    </source>
</reference>
<feature type="compositionally biased region" description="Low complexity" evidence="1">
    <location>
        <begin position="235"/>
        <end position="247"/>
    </location>
</feature>
<evidence type="ECO:0000313" key="2">
    <source>
        <dbReference type="EMBL" id="CAE0137380.1"/>
    </source>
</evidence>
<feature type="compositionally biased region" description="Polar residues" evidence="1">
    <location>
        <begin position="1"/>
        <end position="10"/>
    </location>
</feature>
<proteinExistence type="predicted"/>
<accession>A0A7S3BJP0</accession>
<dbReference type="AlphaFoldDB" id="A0A7S3BJP0"/>
<sequence length="266" mass="29601">MNSELRNQFSEYRGGEEIKQRQRAEAAREVERMMKGFQSAALSRMVESGVFWKHPGKGANLIEGQTQQAMARCGESLAETRRNMETWLSQLDERREVQVQQLLKAPQQDQLVPNQPLQFTLMAHDSNCRPADHRLSLGYHTSLQACAEAVSTECKCGRGFEYDETNGGYCGCGKAGTSNTDCMEDADNFCFGAKRYLLYNPSCSDEPLDRRLDEMNAEKGPLGLPPQKPADLQQAEAEASARVAVSSTGSSGPARKPRQVCFEVYD</sequence>
<name>A0A7S3BJP0_9EUKA</name>
<protein>
    <submittedName>
        <fullName evidence="2">Uncharacterized protein</fullName>
    </submittedName>
</protein>
<gene>
    <name evidence="2" type="ORF">HERI1096_LOCUS31710</name>
</gene>
<organism evidence="2">
    <name type="scientific">Haptolina ericina</name>
    <dbReference type="NCBI Taxonomy" id="156174"/>
    <lineage>
        <taxon>Eukaryota</taxon>
        <taxon>Haptista</taxon>
        <taxon>Haptophyta</taxon>
        <taxon>Prymnesiophyceae</taxon>
        <taxon>Prymnesiales</taxon>
        <taxon>Prymnesiaceae</taxon>
        <taxon>Haptolina</taxon>
    </lineage>
</organism>
<evidence type="ECO:0000256" key="1">
    <source>
        <dbReference type="SAM" id="MobiDB-lite"/>
    </source>
</evidence>
<feature type="region of interest" description="Disordered" evidence="1">
    <location>
        <begin position="1"/>
        <end position="20"/>
    </location>
</feature>
<dbReference type="EMBL" id="HBHX01057464">
    <property type="protein sequence ID" value="CAE0137380.1"/>
    <property type="molecule type" value="Transcribed_RNA"/>
</dbReference>